<evidence type="ECO:0000313" key="2">
    <source>
        <dbReference type="Proteomes" id="UP000238322"/>
    </source>
</evidence>
<dbReference type="Gene3D" id="2.60.40.1120">
    <property type="entry name" value="Carboxypeptidase-like, regulatory domain"/>
    <property type="match status" value="1"/>
</dbReference>
<evidence type="ECO:0008006" key="3">
    <source>
        <dbReference type="Google" id="ProtNLM"/>
    </source>
</evidence>
<proteinExistence type="predicted"/>
<gene>
    <name evidence="1" type="ORF">C5Y83_04215</name>
</gene>
<accession>A0A2S8FYB1</accession>
<name>A0A2S8FYB1_9BACT</name>
<dbReference type="PROSITE" id="PS51257">
    <property type="entry name" value="PROKAR_LIPOPROTEIN"/>
    <property type="match status" value="1"/>
</dbReference>
<organism evidence="1 2">
    <name type="scientific">Blastopirellula marina</name>
    <dbReference type="NCBI Taxonomy" id="124"/>
    <lineage>
        <taxon>Bacteria</taxon>
        <taxon>Pseudomonadati</taxon>
        <taxon>Planctomycetota</taxon>
        <taxon>Planctomycetia</taxon>
        <taxon>Pirellulales</taxon>
        <taxon>Pirellulaceae</taxon>
        <taxon>Blastopirellula</taxon>
    </lineage>
</organism>
<dbReference type="AlphaFoldDB" id="A0A2S8FYB1"/>
<protein>
    <recommendedName>
        <fullName evidence="3">Carboxypeptidase regulatory-like domain-containing protein</fullName>
    </recommendedName>
</protein>
<dbReference type="OrthoDB" id="291697at2"/>
<dbReference type="EMBL" id="PUHY01000005">
    <property type="protein sequence ID" value="PQO37168.1"/>
    <property type="molecule type" value="Genomic_DNA"/>
</dbReference>
<dbReference type="Proteomes" id="UP000238322">
    <property type="component" value="Unassembled WGS sequence"/>
</dbReference>
<comment type="caution">
    <text evidence="1">The sequence shown here is derived from an EMBL/GenBank/DDBJ whole genome shotgun (WGS) entry which is preliminary data.</text>
</comment>
<dbReference type="RefSeq" id="WP_105328417.1">
    <property type="nucleotide sequence ID" value="NZ_PUHY01000005.1"/>
</dbReference>
<sequence length="158" mass="16737">MLVPLRNSAHALLLLLLVAAVVGCSKGKTQWNDGRPPVFTAKGQVILDGQPVEKATVTFQPVDPEGRGGSAVTDAEGFFEAQTYEPGDGLTAGTHKVAIKKTLFVDKAGQVVTEIREPGSAVEKDFLPKKYGTFEKSGLTVEVADSDGNDLGQIVLEK</sequence>
<reference evidence="1 2" key="1">
    <citation type="submission" date="2018-02" db="EMBL/GenBank/DDBJ databases">
        <title>Comparative genomes isolates from brazilian mangrove.</title>
        <authorList>
            <person name="Araujo J.E."/>
            <person name="Taketani R.G."/>
            <person name="Silva M.C.P."/>
            <person name="Loureco M.V."/>
            <person name="Andreote F.D."/>
        </authorList>
    </citation>
    <scope>NUCLEOTIDE SEQUENCE [LARGE SCALE GENOMIC DNA]</scope>
    <source>
        <strain evidence="1 2">Hex-1 MGV</strain>
    </source>
</reference>
<evidence type="ECO:0000313" key="1">
    <source>
        <dbReference type="EMBL" id="PQO37168.1"/>
    </source>
</evidence>